<dbReference type="SUPFAM" id="SSF52833">
    <property type="entry name" value="Thioredoxin-like"/>
    <property type="match status" value="1"/>
</dbReference>
<sequence>MERDGAELRRRGGAREDQEPPNTQEERREDTLPAEERRPTSSWSLWTWIFGDEPDPPEAMASELHSNMKREYGDICPDFVPLSFRDATTLAKNEGKFLVIYLHSEVHQDTPAFCRETLCTDEFHAFALSHDNVIFWAGSVLQPEGYSVSLSLGAASFPFLALVISTPRGLNIVEKIQGNVAKDQLVAQLNSALLRNEHHLVAVRAQEQFRTESQLLREQQDREYYESLEADRRKAEVEAARQEREEAEARARQEREEEEARLLSLKLQEEAEAARKAQEEREAAVTAKRQRLENGPKVKGRDTAFIRFQLHNGTKLERLFWAHDTFQTVRDFIDVEFFEREIAIINYELATNFPRKCWGPTDVAISLADAGLTPQALLYVQDLDS</sequence>
<dbReference type="CDD" id="cd01767">
    <property type="entry name" value="UBX"/>
    <property type="match status" value="1"/>
</dbReference>
<feature type="domain" description="UBX" evidence="3">
    <location>
        <begin position="299"/>
        <end position="380"/>
    </location>
</feature>
<evidence type="ECO:0000256" key="1">
    <source>
        <dbReference type="ARBA" id="ARBA00023054"/>
    </source>
</evidence>
<dbReference type="PROSITE" id="PS50033">
    <property type="entry name" value="UBX"/>
    <property type="match status" value="1"/>
</dbReference>
<comment type="caution">
    <text evidence="4">The sequence shown here is derived from an EMBL/GenBank/DDBJ whole genome shotgun (WGS) entry which is preliminary data.</text>
</comment>
<dbReference type="InterPro" id="IPR006577">
    <property type="entry name" value="UAS"/>
</dbReference>
<accession>A0A6G0X0Z8</accession>
<dbReference type="AlphaFoldDB" id="A0A6G0X0Z8"/>
<dbReference type="PANTHER" id="PTHR23322:SF1">
    <property type="entry name" value="FAS-ASSOCIATED FACTOR 2"/>
    <property type="match status" value="1"/>
</dbReference>
<feature type="region of interest" description="Disordered" evidence="2">
    <location>
        <begin position="236"/>
        <end position="255"/>
    </location>
</feature>
<name>A0A6G0X0Z8_9STRA</name>
<dbReference type="PANTHER" id="PTHR23322">
    <property type="entry name" value="FAS-ASSOCIATED PROTEIN"/>
    <property type="match status" value="1"/>
</dbReference>
<protein>
    <recommendedName>
        <fullName evidence="3">UBX domain-containing protein</fullName>
    </recommendedName>
</protein>
<dbReference type="GO" id="GO:0005783">
    <property type="term" value="C:endoplasmic reticulum"/>
    <property type="evidence" value="ECO:0007669"/>
    <property type="project" value="TreeGrafter"/>
</dbReference>
<organism evidence="4 5">
    <name type="scientific">Aphanomyces euteiches</name>
    <dbReference type="NCBI Taxonomy" id="100861"/>
    <lineage>
        <taxon>Eukaryota</taxon>
        <taxon>Sar</taxon>
        <taxon>Stramenopiles</taxon>
        <taxon>Oomycota</taxon>
        <taxon>Saprolegniomycetes</taxon>
        <taxon>Saprolegniales</taxon>
        <taxon>Verrucalvaceae</taxon>
        <taxon>Aphanomyces</taxon>
    </lineage>
</organism>
<dbReference type="Gene3D" id="3.40.30.10">
    <property type="entry name" value="Glutaredoxin"/>
    <property type="match status" value="1"/>
</dbReference>
<dbReference type="SMART" id="SM00166">
    <property type="entry name" value="UBX"/>
    <property type="match status" value="1"/>
</dbReference>
<dbReference type="EMBL" id="VJMJ01000122">
    <property type="protein sequence ID" value="KAF0733456.1"/>
    <property type="molecule type" value="Genomic_DNA"/>
</dbReference>
<proteinExistence type="predicted"/>
<dbReference type="GO" id="GO:0036503">
    <property type="term" value="P:ERAD pathway"/>
    <property type="evidence" value="ECO:0007669"/>
    <property type="project" value="TreeGrafter"/>
</dbReference>
<dbReference type="InterPro" id="IPR001012">
    <property type="entry name" value="UBX_dom"/>
</dbReference>
<evidence type="ECO:0000313" key="5">
    <source>
        <dbReference type="Proteomes" id="UP000481153"/>
    </source>
</evidence>
<dbReference type="VEuPathDB" id="FungiDB:AeMF1_012398"/>
<dbReference type="SMART" id="SM00594">
    <property type="entry name" value="UAS"/>
    <property type="match status" value="1"/>
</dbReference>
<dbReference type="Proteomes" id="UP000481153">
    <property type="component" value="Unassembled WGS sequence"/>
</dbReference>
<dbReference type="Gene3D" id="3.10.20.90">
    <property type="entry name" value="Phosphatidylinositol 3-kinase Catalytic Subunit, Chain A, domain 1"/>
    <property type="match status" value="1"/>
</dbReference>
<feature type="region of interest" description="Disordered" evidence="2">
    <location>
        <begin position="1"/>
        <end position="39"/>
    </location>
</feature>
<dbReference type="InterPro" id="IPR029071">
    <property type="entry name" value="Ubiquitin-like_domsf"/>
</dbReference>
<evidence type="ECO:0000259" key="3">
    <source>
        <dbReference type="PROSITE" id="PS50033"/>
    </source>
</evidence>
<dbReference type="InterPro" id="IPR036249">
    <property type="entry name" value="Thioredoxin-like_sf"/>
</dbReference>
<reference evidence="4 5" key="1">
    <citation type="submission" date="2019-07" db="EMBL/GenBank/DDBJ databases">
        <title>Genomics analysis of Aphanomyces spp. identifies a new class of oomycete effector associated with host adaptation.</title>
        <authorList>
            <person name="Gaulin E."/>
        </authorList>
    </citation>
    <scope>NUCLEOTIDE SEQUENCE [LARGE SCALE GENOMIC DNA]</scope>
    <source>
        <strain evidence="4 5">ATCC 201684</strain>
    </source>
</reference>
<evidence type="ECO:0000313" key="4">
    <source>
        <dbReference type="EMBL" id="KAF0733456.1"/>
    </source>
</evidence>
<keyword evidence="1" id="KW-0175">Coiled coil</keyword>
<gene>
    <name evidence="4" type="ORF">Ae201684_009701</name>
</gene>
<dbReference type="Pfam" id="PF00789">
    <property type="entry name" value="UBX"/>
    <property type="match status" value="1"/>
</dbReference>
<dbReference type="GO" id="GO:0043130">
    <property type="term" value="F:ubiquitin binding"/>
    <property type="evidence" value="ECO:0007669"/>
    <property type="project" value="TreeGrafter"/>
</dbReference>
<keyword evidence="5" id="KW-1185">Reference proteome</keyword>
<dbReference type="SUPFAM" id="SSF54236">
    <property type="entry name" value="Ubiquitin-like"/>
    <property type="match status" value="1"/>
</dbReference>
<dbReference type="InterPro" id="IPR050730">
    <property type="entry name" value="UBX_domain-protein"/>
</dbReference>
<evidence type="ECO:0000256" key="2">
    <source>
        <dbReference type="SAM" id="MobiDB-lite"/>
    </source>
</evidence>